<proteinExistence type="predicted"/>
<gene>
    <name evidence="1" type="ORF">BDV96DRAFT_601403</name>
</gene>
<sequence>MDYNTTHPPRVISRILLQLASIIAELFPREAVDQITNRGRAGGAQLSGNPPVYEFRTARGLDYGEMPQHASWDVATAWIFWNLCETISWLMANEANKYLSGKGYHAHVIRCRPKAALCIIKANAAITLPNHAFVYIVPTQGRDPCDEWILDGTLPQFGWRLSARFQSAWSYFHNFIVLEPIRVHALTSRQLRYQRDTINSLWYFKRAKEIMAEVLVGYPWDGTKHEQEEATVDVLDQAWPLLRIAADEQVHGRRA</sequence>
<name>A0A6A5Z2C0_9PLEO</name>
<evidence type="ECO:0000313" key="2">
    <source>
        <dbReference type="Proteomes" id="UP000799770"/>
    </source>
</evidence>
<reference evidence="1" key="1">
    <citation type="journal article" date="2020" name="Stud. Mycol.">
        <title>101 Dothideomycetes genomes: a test case for predicting lifestyles and emergence of pathogens.</title>
        <authorList>
            <person name="Haridas S."/>
            <person name="Albert R."/>
            <person name="Binder M."/>
            <person name="Bloem J."/>
            <person name="Labutti K."/>
            <person name="Salamov A."/>
            <person name="Andreopoulos B."/>
            <person name="Baker S."/>
            <person name="Barry K."/>
            <person name="Bills G."/>
            <person name="Bluhm B."/>
            <person name="Cannon C."/>
            <person name="Castanera R."/>
            <person name="Culley D."/>
            <person name="Daum C."/>
            <person name="Ezra D."/>
            <person name="Gonzalez J."/>
            <person name="Henrissat B."/>
            <person name="Kuo A."/>
            <person name="Liang C."/>
            <person name="Lipzen A."/>
            <person name="Lutzoni F."/>
            <person name="Magnuson J."/>
            <person name="Mondo S."/>
            <person name="Nolan M."/>
            <person name="Ohm R."/>
            <person name="Pangilinan J."/>
            <person name="Park H.-J."/>
            <person name="Ramirez L."/>
            <person name="Alfaro M."/>
            <person name="Sun H."/>
            <person name="Tritt A."/>
            <person name="Yoshinaga Y."/>
            <person name="Zwiers L.-H."/>
            <person name="Turgeon B."/>
            <person name="Goodwin S."/>
            <person name="Spatafora J."/>
            <person name="Crous P."/>
            <person name="Grigoriev I."/>
        </authorList>
    </citation>
    <scope>NUCLEOTIDE SEQUENCE</scope>
    <source>
        <strain evidence="1">CBS 627.86</strain>
    </source>
</reference>
<organism evidence="1 2">
    <name type="scientific">Lophiotrema nucula</name>
    <dbReference type="NCBI Taxonomy" id="690887"/>
    <lineage>
        <taxon>Eukaryota</taxon>
        <taxon>Fungi</taxon>
        <taxon>Dikarya</taxon>
        <taxon>Ascomycota</taxon>
        <taxon>Pezizomycotina</taxon>
        <taxon>Dothideomycetes</taxon>
        <taxon>Pleosporomycetidae</taxon>
        <taxon>Pleosporales</taxon>
        <taxon>Lophiotremataceae</taxon>
        <taxon>Lophiotrema</taxon>
    </lineage>
</organism>
<dbReference type="EMBL" id="ML977328">
    <property type="protein sequence ID" value="KAF2113216.1"/>
    <property type="molecule type" value="Genomic_DNA"/>
</dbReference>
<dbReference type="Proteomes" id="UP000799770">
    <property type="component" value="Unassembled WGS sequence"/>
</dbReference>
<keyword evidence="2" id="KW-1185">Reference proteome</keyword>
<evidence type="ECO:0000313" key="1">
    <source>
        <dbReference type="EMBL" id="KAF2113216.1"/>
    </source>
</evidence>
<accession>A0A6A5Z2C0</accession>
<dbReference type="AlphaFoldDB" id="A0A6A5Z2C0"/>
<protein>
    <submittedName>
        <fullName evidence="1">Uncharacterized protein</fullName>
    </submittedName>
</protein>